<evidence type="ECO:0000256" key="3">
    <source>
        <dbReference type="RuleBase" id="RU365026"/>
    </source>
</evidence>
<dbReference type="GO" id="GO:0015031">
    <property type="term" value="P:protein transport"/>
    <property type="evidence" value="ECO:0007669"/>
    <property type="project" value="UniProtKB-KW"/>
</dbReference>
<evidence type="ECO:0000256" key="1">
    <source>
        <dbReference type="ARBA" id="ARBA00006756"/>
    </source>
</evidence>
<dbReference type="GO" id="GO:0005546">
    <property type="term" value="F:phosphatidylinositol-4,5-bisphosphate binding"/>
    <property type="evidence" value="ECO:0007669"/>
    <property type="project" value="InterPro"/>
</dbReference>
<dbReference type="InterPro" id="IPR016159">
    <property type="entry name" value="Cullin_repeat-like_dom_sf"/>
</dbReference>
<keyword evidence="3" id="KW-0268">Exocytosis</keyword>
<accession>A0A2G5E5U9</accession>
<dbReference type="PANTHER" id="PTHR12542:SF142">
    <property type="entry name" value="EXOCYST SUBUNIT EXO70 FAMILY PROTEIN"/>
    <property type="match status" value="1"/>
</dbReference>
<comment type="function">
    <text evidence="3">Component of the exocyst complex.</text>
</comment>
<dbReference type="InterPro" id="IPR004140">
    <property type="entry name" value="Exo70"/>
</dbReference>
<dbReference type="PANTHER" id="PTHR12542">
    <property type="entry name" value="EXOCYST COMPLEX PROTEIN EXO70"/>
    <property type="match status" value="1"/>
</dbReference>
<dbReference type="EMBL" id="KZ305028">
    <property type="protein sequence ID" value="PIA51152.1"/>
    <property type="molecule type" value="Genomic_DNA"/>
</dbReference>
<gene>
    <name evidence="5" type="ORF">AQUCO_01100177v1</name>
</gene>
<name>A0A2G5E5U9_AQUCA</name>
<evidence type="ECO:0000313" key="6">
    <source>
        <dbReference type="Proteomes" id="UP000230069"/>
    </source>
</evidence>
<keyword evidence="3" id="KW-0653">Protein transport</keyword>
<dbReference type="Pfam" id="PF03081">
    <property type="entry name" value="Exo70_C"/>
    <property type="match status" value="2"/>
</dbReference>
<dbReference type="Proteomes" id="UP000230069">
    <property type="component" value="Unassembled WGS sequence"/>
</dbReference>
<evidence type="ECO:0000259" key="4">
    <source>
        <dbReference type="Pfam" id="PF03081"/>
    </source>
</evidence>
<keyword evidence="6" id="KW-1185">Reference proteome</keyword>
<sequence>MLRLEDEFKNILVKNVVPLDGERICGSIRRVSSFVSNDGASEDFESSVDDDRESFCEDTRVSLGEDSCLDLVSLDAVIDLKKIAERMIRAGYEKECCQVYSSVRRDALFECLSILGIERMSIEDVLKLEWSSLDEKMKKWIQAAKTVFRVLLLAEKQLCDQVFGCSERIRRTCFIEIAKGCVMQLFNFAEAIVFLQRSSEKLFRILDMYDALDNVFLDLKALFSDDSGDFVYTEAKGILAGLGEAAKGTLVEFEKAVQSESSRNSLLVDYSDSLNLLLENSTDSSHHPVGDDGTSSHFDSISPMGQRLLFLISFLESNLEDKSQLYEDGANYIVQKVKDSELGKLLGDHWVRKRRSQVRQYATCYLRASWSKVLSFLKDEGLGSGSLSNISKVALKERFKNFNAAFEEVYKTQSGWKVADPQLRDELRISISEKVSPAYRAFLGRFKSHLEGGRHASKYIKFTPEEIENHLLDLFEGSPVVVHNIKRKVSM</sequence>
<dbReference type="AlphaFoldDB" id="A0A2G5E5U9"/>
<organism evidence="5 6">
    <name type="scientific">Aquilegia coerulea</name>
    <name type="common">Rocky mountain columbine</name>
    <dbReference type="NCBI Taxonomy" id="218851"/>
    <lineage>
        <taxon>Eukaryota</taxon>
        <taxon>Viridiplantae</taxon>
        <taxon>Streptophyta</taxon>
        <taxon>Embryophyta</taxon>
        <taxon>Tracheophyta</taxon>
        <taxon>Spermatophyta</taxon>
        <taxon>Magnoliopsida</taxon>
        <taxon>Ranunculales</taxon>
        <taxon>Ranunculaceae</taxon>
        <taxon>Thalictroideae</taxon>
        <taxon>Aquilegia</taxon>
    </lineage>
</organism>
<dbReference type="GO" id="GO:0000145">
    <property type="term" value="C:exocyst"/>
    <property type="evidence" value="ECO:0007669"/>
    <property type="project" value="InterPro"/>
</dbReference>
<dbReference type="GO" id="GO:0006887">
    <property type="term" value="P:exocytosis"/>
    <property type="evidence" value="ECO:0007669"/>
    <property type="project" value="UniProtKB-KW"/>
</dbReference>
<evidence type="ECO:0000256" key="2">
    <source>
        <dbReference type="ARBA" id="ARBA00022448"/>
    </source>
</evidence>
<protein>
    <recommendedName>
        <fullName evidence="3">Exocyst subunit Exo70 family protein</fullName>
    </recommendedName>
</protein>
<dbReference type="Gene3D" id="1.20.1280.170">
    <property type="entry name" value="Exocyst complex component Exo70"/>
    <property type="match status" value="1"/>
</dbReference>
<dbReference type="InParanoid" id="A0A2G5E5U9"/>
<reference evidence="5 6" key="1">
    <citation type="submission" date="2017-09" db="EMBL/GenBank/DDBJ databases">
        <title>WGS assembly of Aquilegia coerulea Goldsmith.</title>
        <authorList>
            <person name="Hodges S."/>
            <person name="Kramer E."/>
            <person name="Nordborg M."/>
            <person name="Tomkins J."/>
            <person name="Borevitz J."/>
            <person name="Derieg N."/>
            <person name="Yan J."/>
            <person name="Mihaltcheva S."/>
            <person name="Hayes R.D."/>
            <person name="Rokhsar D."/>
        </authorList>
    </citation>
    <scope>NUCLEOTIDE SEQUENCE [LARGE SCALE GENOMIC DNA]</scope>
    <source>
        <strain evidence="6">cv. Goldsmith</strain>
    </source>
</reference>
<keyword evidence="2 3" id="KW-0813">Transport</keyword>
<dbReference type="InterPro" id="IPR046364">
    <property type="entry name" value="Exo70_C"/>
</dbReference>
<dbReference type="STRING" id="218851.A0A2G5E5U9"/>
<feature type="domain" description="Exocyst complex subunit Exo70 C-terminal" evidence="4">
    <location>
        <begin position="265"/>
        <end position="473"/>
    </location>
</feature>
<feature type="domain" description="Exocyst complex subunit Exo70 C-terminal" evidence="4">
    <location>
        <begin position="138"/>
        <end position="264"/>
    </location>
</feature>
<dbReference type="OrthoDB" id="1922221at2759"/>
<proteinExistence type="inferred from homology"/>
<evidence type="ECO:0000313" key="5">
    <source>
        <dbReference type="EMBL" id="PIA51152.1"/>
    </source>
</evidence>
<comment type="similarity">
    <text evidence="1 3">Belongs to the EXO70 family.</text>
</comment>
<dbReference type="SUPFAM" id="SSF74788">
    <property type="entry name" value="Cullin repeat-like"/>
    <property type="match status" value="1"/>
</dbReference>